<evidence type="ECO:0000259" key="5">
    <source>
        <dbReference type="PROSITE" id="PS50977"/>
    </source>
</evidence>
<dbReference type="PRINTS" id="PR00455">
    <property type="entry name" value="HTHTETR"/>
</dbReference>
<dbReference type="InterPro" id="IPR039536">
    <property type="entry name" value="TetR_C_Proteobacteria"/>
</dbReference>
<evidence type="ECO:0000256" key="1">
    <source>
        <dbReference type="ARBA" id="ARBA00023015"/>
    </source>
</evidence>
<dbReference type="PANTHER" id="PTHR30055:SF223">
    <property type="entry name" value="HTH-TYPE TRANSCRIPTIONAL REGULATOR UIDR"/>
    <property type="match status" value="1"/>
</dbReference>
<dbReference type="Proteomes" id="UP000321567">
    <property type="component" value="Unassembled WGS sequence"/>
</dbReference>
<dbReference type="Pfam" id="PF00440">
    <property type="entry name" value="TetR_N"/>
    <property type="match status" value="1"/>
</dbReference>
<keyword evidence="2 4" id="KW-0238">DNA-binding</keyword>
<dbReference type="OrthoDB" id="9803547at2"/>
<dbReference type="PROSITE" id="PS50977">
    <property type="entry name" value="HTH_TETR_2"/>
    <property type="match status" value="1"/>
</dbReference>
<dbReference type="FunFam" id="1.10.10.60:FF:000141">
    <property type="entry name" value="TetR family transcriptional regulator"/>
    <property type="match status" value="1"/>
</dbReference>
<dbReference type="RefSeq" id="WP_147162183.1">
    <property type="nucleotide sequence ID" value="NZ_BJZO01000004.1"/>
</dbReference>
<dbReference type="GO" id="GO:0003700">
    <property type="term" value="F:DNA-binding transcription factor activity"/>
    <property type="evidence" value="ECO:0007669"/>
    <property type="project" value="TreeGrafter"/>
</dbReference>
<dbReference type="EMBL" id="BJZO01000004">
    <property type="protein sequence ID" value="GEO80112.1"/>
    <property type="molecule type" value="Genomic_DNA"/>
</dbReference>
<dbReference type="InterPro" id="IPR036271">
    <property type="entry name" value="Tet_transcr_reg_TetR-rel_C_sf"/>
</dbReference>
<keyword evidence="7" id="KW-1185">Reference proteome</keyword>
<dbReference type="PANTHER" id="PTHR30055">
    <property type="entry name" value="HTH-TYPE TRANSCRIPTIONAL REGULATOR RUTR"/>
    <property type="match status" value="1"/>
</dbReference>
<evidence type="ECO:0000313" key="7">
    <source>
        <dbReference type="Proteomes" id="UP000321567"/>
    </source>
</evidence>
<dbReference type="InterPro" id="IPR001647">
    <property type="entry name" value="HTH_TetR"/>
</dbReference>
<dbReference type="Gene3D" id="1.10.357.10">
    <property type="entry name" value="Tetracycline Repressor, domain 2"/>
    <property type="match status" value="1"/>
</dbReference>
<accession>A0A512H3R9</accession>
<protein>
    <submittedName>
        <fullName evidence="6">TetR family transcriptional regulator</fullName>
    </submittedName>
</protein>
<keyword evidence="3" id="KW-0804">Transcription</keyword>
<dbReference type="GO" id="GO:0000976">
    <property type="term" value="F:transcription cis-regulatory region binding"/>
    <property type="evidence" value="ECO:0007669"/>
    <property type="project" value="TreeGrafter"/>
</dbReference>
<feature type="domain" description="HTH tetR-type" evidence="5">
    <location>
        <begin position="14"/>
        <end position="74"/>
    </location>
</feature>
<dbReference type="SUPFAM" id="SSF48498">
    <property type="entry name" value="Tetracyclin repressor-like, C-terminal domain"/>
    <property type="match status" value="1"/>
</dbReference>
<evidence type="ECO:0000313" key="6">
    <source>
        <dbReference type="EMBL" id="GEO80112.1"/>
    </source>
</evidence>
<sequence length="219" mass="23215">MEDAPPPAARRRKEARPQEVLEAALDTFVGRGFAATRMEDVARRAGVAKGTLYLYYASKEALFEAVVQAMLGTTIARLEGDLGESPLSAGDRLRAVAQGMAGIIGDPRRAALPKLVIANAGSFPGLARFYYREVVCRGLGLIGRILAHGVATGEFRAIDPTVHARLFVAPVLMGAVWQTTFAAVEETSVPPADLLHAHVELFLRGLAPGAADAPAGERS</sequence>
<dbReference type="Pfam" id="PF14246">
    <property type="entry name" value="TetR_C_7"/>
    <property type="match status" value="1"/>
</dbReference>
<keyword evidence="1" id="KW-0805">Transcription regulation</keyword>
<reference evidence="6 7" key="1">
    <citation type="submission" date="2019-07" db="EMBL/GenBank/DDBJ databases">
        <title>Whole genome shotgun sequence of Rhodospirillum oryzae NBRC 107573.</title>
        <authorList>
            <person name="Hosoyama A."/>
            <person name="Uohara A."/>
            <person name="Ohji S."/>
            <person name="Ichikawa N."/>
        </authorList>
    </citation>
    <scope>NUCLEOTIDE SEQUENCE [LARGE SCALE GENOMIC DNA]</scope>
    <source>
        <strain evidence="6 7">NBRC 107573</strain>
    </source>
</reference>
<dbReference type="InterPro" id="IPR050109">
    <property type="entry name" value="HTH-type_TetR-like_transc_reg"/>
</dbReference>
<gene>
    <name evidence="6" type="ORF">ROR02_02430</name>
</gene>
<organism evidence="6 7">
    <name type="scientific">Pararhodospirillum oryzae</name>
    <dbReference type="NCBI Taxonomy" id="478448"/>
    <lineage>
        <taxon>Bacteria</taxon>
        <taxon>Pseudomonadati</taxon>
        <taxon>Pseudomonadota</taxon>
        <taxon>Alphaproteobacteria</taxon>
        <taxon>Rhodospirillales</taxon>
        <taxon>Rhodospirillaceae</taxon>
        <taxon>Pararhodospirillum</taxon>
    </lineage>
</organism>
<evidence type="ECO:0000256" key="2">
    <source>
        <dbReference type="ARBA" id="ARBA00023125"/>
    </source>
</evidence>
<dbReference type="AlphaFoldDB" id="A0A512H3R9"/>
<feature type="DNA-binding region" description="H-T-H motif" evidence="4">
    <location>
        <begin position="37"/>
        <end position="56"/>
    </location>
</feature>
<name>A0A512H3R9_9PROT</name>
<dbReference type="SUPFAM" id="SSF46689">
    <property type="entry name" value="Homeodomain-like"/>
    <property type="match status" value="1"/>
</dbReference>
<evidence type="ECO:0000256" key="3">
    <source>
        <dbReference type="ARBA" id="ARBA00023163"/>
    </source>
</evidence>
<comment type="caution">
    <text evidence="6">The sequence shown here is derived from an EMBL/GenBank/DDBJ whole genome shotgun (WGS) entry which is preliminary data.</text>
</comment>
<evidence type="ECO:0000256" key="4">
    <source>
        <dbReference type="PROSITE-ProRule" id="PRU00335"/>
    </source>
</evidence>
<dbReference type="InterPro" id="IPR009057">
    <property type="entry name" value="Homeodomain-like_sf"/>
</dbReference>
<proteinExistence type="predicted"/>